<feature type="transmembrane region" description="Helical" evidence="2">
    <location>
        <begin position="51"/>
        <end position="76"/>
    </location>
</feature>
<comment type="caution">
    <text evidence="3">The sequence shown here is derived from an EMBL/GenBank/DDBJ whole genome shotgun (WGS) entry which is preliminary data.</text>
</comment>
<proteinExistence type="predicted"/>
<keyword evidence="2" id="KW-0812">Transmembrane</keyword>
<feature type="compositionally biased region" description="Gly residues" evidence="1">
    <location>
        <begin position="10"/>
        <end position="21"/>
    </location>
</feature>
<evidence type="ECO:0000256" key="1">
    <source>
        <dbReference type="SAM" id="MobiDB-lite"/>
    </source>
</evidence>
<sequence>MTSTQSSGGHYSGGHYPGGQGDPAWGPPSPPTGYPPPSPPPPPHRRSALRVVGIIAAVLVGVPVLFFVIALVVALVRGPSVAPATGPGSTGSPGPGPVTLLQLKNGDCFNSAPIPADGSTVGVDEVSPVSCSSPHTRQVVNTLAYPNLTWEGGAEAQSGEQCTNSFRTDLRNDVRNDDRYMPARMHGVVTSLGKNSVYVACVIATEAPTTGSALN</sequence>
<organism evidence="3 4">
    <name type="scientific">Actinomycetospora succinea</name>
    <dbReference type="NCBI Taxonomy" id="663603"/>
    <lineage>
        <taxon>Bacteria</taxon>
        <taxon>Bacillati</taxon>
        <taxon>Actinomycetota</taxon>
        <taxon>Actinomycetes</taxon>
        <taxon>Pseudonocardiales</taxon>
        <taxon>Pseudonocardiaceae</taxon>
        <taxon>Actinomycetospora</taxon>
    </lineage>
</organism>
<dbReference type="OrthoDB" id="3628931at2"/>
<keyword evidence="4" id="KW-1185">Reference proteome</keyword>
<feature type="region of interest" description="Disordered" evidence="1">
    <location>
        <begin position="1"/>
        <end position="45"/>
    </location>
</feature>
<keyword evidence="2" id="KW-0472">Membrane</keyword>
<feature type="compositionally biased region" description="Pro residues" evidence="1">
    <location>
        <begin position="25"/>
        <end position="42"/>
    </location>
</feature>
<keyword evidence="2" id="KW-1133">Transmembrane helix</keyword>
<dbReference type="RefSeq" id="WP_133824291.1">
    <property type="nucleotide sequence ID" value="NZ_BAABHR010000015.1"/>
</dbReference>
<dbReference type="Proteomes" id="UP000295705">
    <property type="component" value="Unassembled WGS sequence"/>
</dbReference>
<name>A0A4R6VQM7_9PSEU</name>
<evidence type="ECO:0000313" key="4">
    <source>
        <dbReference type="Proteomes" id="UP000295705"/>
    </source>
</evidence>
<evidence type="ECO:0000313" key="3">
    <source>
        <dbReference type="EMBL" id="TDQ64836.1"/>
    </source>
</evidence>
<gene>
    <name evidence="3" type="ORF">EV188_10183</name>
</gene>
<dbReference type="EMBL" id="SNYO01000001">
    <property type="protein sequence ID" value="TDQ64836.1"/>
    <property type="molecule type" value="Genomic_DNA"/>
</dbReference>
<evidence type="ECO:0000256" key="2">
    <source>
        <dbReference type="SAM" id="Phobius"/>
    </source>
</evidence>
<accession>A0A4R6VQM7</accession>
<dbReference type="AlphaFoldDB" id="A0A4R6VQM7"/>
<reference evidence="3 4" key="1">
    <citation type="submission" date="2019-03" db="EMBL/GenBank/DDBJ databases">
        <title>Genomic Encyclopedia of Type Strains, Phase IV (KMG-IV): sequencing the most valuable type-strain genomes for metagenomic binning, comparative biology and taxonomic classification.</title>
        <authorList>
            <person name="Goeker M."/>
        </authorList>
    </citation>
    <scope>NUCLEOTIDE SEQUENCE [LARGE SCALE GENOMIC DNA]</scope>
    <source>
        <strain evidence="3 4">DSM 45775</strain>
    </source>
</reference>
<protein>
    <submittedName>
        <fullName evidence="3">Uncharacterized protein</fullName>
    </submittedName>
</protein>